<dbReference type="Pfam" id="PF02080">
    <property type="entry name" value="TrkA_C"/>
    <property type="match status" value="1"/>
</dbReference>
<dbReference type="InterPro" id="IPR006037">
    <property type="entry name" value="RCK_C"/>
</dbReference>
<accession>A7GYE0</accession>
<dbReference type="EMBL" id="CP000767">
    <property type="protein sequence ID" value="EAT99537.1"/>
    <property type="molecule type" value="Genomic_DNA"/>
</dbReference>
<reference evidence="2" key="1">
    <citation type="submission" date="2016-07" db="EMBL/GenBank/DDBJ databases">
        <title>Comparative genomics of the Campylobacter concisus group.</title>
        <authorList>
            <person name="Miller W.G."/>
            <person name="Yee E."/>
            <person name="Chapman M.H."/>
            <person name="Huynh S."/>
            <person name="Bono J.L."/>
            <person name="On S.L.W."/>
            <person name="StLeger J."/>
            <person name="Foster G."/>
            <person name="Parker C.T."/>
        </authorList>
    </citation>
    <scope>NUCLEOTIDE SEQUENCE</scope>
    <source>
        <strain evidence="2">525.92</strain>
    </source>
</reference>
<name>A7GYE0_CAMC5</name>
<dbReference type="SUPFAM" id="SSF116726">
    <property type="entry name" value="TrkA C-terminal domain-like"/>
    <property type="match status" value="1"/>
</dbReference>
<dbReference type="InterPro" id="IPR036721">
    <property type="entry name" value="RCK_C_sf"/>
</dbReference>
<gene>
    <name evidence="2" type="ORF">CCV52592_1437</name>
</gene>
<keyword evidence="3" id="KW-1185">Reference proteome</keyword>
<dbReference type="HOGENOM" id="CLU_583841_0_0_7"/>
<dbReference type="Gene3D" id="3.30.70.1450">
    <property type="entry name" value="Regulator of K+ conductance, C-terminal domain"/>
    <property type="match status" value="1"/>
</dbReference>
<evidence type="ECO:0000313" key="2">
    <source>
        <dbReference type="EMBL" id="EAT99537.1"/>
    </source>
</evidence>
<dbReference type="AlphaFoldDB" id="A7GYE0"/>
<dbReference type="KEGG" id="ccv:CCV52592_1437"/>
<evidence type="ECO:0000259" key="1">
    <source>
        <dbReference type="PROSITE" id="PS51202"/>
    </source>
</evidence>
<dbReference type="RefSeq" id="WP_011992274.1">
    <property type="nucleotide sequence ID" value="NC_009715.2"/>
</dbReference>
<proteinExistence type="predicted"/>
<dbReference type="STRING" id="360105.CCV52592_1437"/>
<dbReference type="GO" id="GO:0008324">
    <property type="term" value="F:monoatomic cation transmembrane transporter activity"/>
    <property type="evidence" value="ECO:0007669"/>
    <property type="project" value="InterPro"/>
</dbReference>
<feature type="domain" description="RCK C-terminal" evidence="1">
    <location>
        <begin position="143"/>
        <end position="223"/>
    </location>
</feature>
<evidence type="ECO:0000313" key="3">
    <source>
        <dbReference type="Proteomes" id="UP000006380"/>
    </source>
</evidence>
<dbReference type="GO" id="GO:0006813">
    <property type="term" value="P:potassium ion transport"/>
    <property type="evidence" value="ECO:0007669"/>
    <property type="project" value="InterPro"/>
</dbReference>
<dbReference type="Proteomes" id="UP000006380">
    <property type="component" value="Chromosome"/>
</dbReference>
<dbReference type="OrthoDB" id="5337496at2"/>
<dbReference type="PROSITE" id="PS51202">
    <property type="entry name" value="RCK_C"/>
    <property type="match status" value="1"/>
</dbReference>
<protein>
    <recommendedName>
        <fullName evidence="1">RCK C-terminal domain-containing protein</fullName>
    </recommendedName>
</protein>
<sequence>MKKILIIADGILAKNFLSRLFEAKSNSHHYIIIAQNKGIVDTQTNFENFSFYHFDPTSFSRLKSVADGYFSQFCIITQNKADALASYENLRRISTKTEIVFMNIWEQDDAQDKIFSADKHLSIVDVRDIAASRLMDYLPDVPVLADNIGLSEGEIMEVKVPIGSAYMYRHINSIQQKKWRIALVYRGSEIILPKPSVMIHPNDTLLIVGDPNVLQNVYRSIKRERGQFPNPFGSNIYTIIDMRVMSDKRIAKLIDDSLFLNSKLNNKRLIFKILNPTLGENLDRLKAIKDKNIIVLMDYFARDNSNVKAEIARADVGLLVSDDEYFFKFQRLFYETKIPVLKTGKISLQKVRQGVILGEQGEEIENQSAVIMDCCTQLDIEMKFYYFDSKNSDTAELSEHFESISNLFSKRIIIENDEEKNPLIKLKGSDDLLHFVMFDEKFTHTDMFAFLSADMNRLYKKLSGNSQLFVPTSE</sequence>
<organism evidence="2 3">
    <name type="scientific">Campylobacter curvus (strain 525.92)</name>
    <dbReference type="NCBI Taxonomy" id="360105"/>
    <lineage>
        <taxon>Bacteria</taxon>
        <taxon>Pseudomonadati</taxon>
        <taxon>Campylobacterota</taxon>
        <taxon>Epsilonproteobacteria</taxon>
        <taxon>Campylobacterales</taxon>
        <taxon>Campylobacteraceae</taxon>
        <taxon>Campylobacter</taxon>
    </lineage>
</organism>